<gene>
    <name evidence="3" type="primary">LOC107224187</name>
</gene>
<sequence>MGVLIPNASRNVTLVWPTLYLHDRVGECMIAIGYTTKDNQTGEIRQKVKFDTGVSSRSNVRPVLQGYYDRGEARKCPTVDLDTLDDCRPVNCHIKYHGKRNFFNRRHRRCQPVPVCIADTNKELPDVAYVPASNTCRDLENAVNEVEVRALSRGTAETAWRSEPRPYLSNIYCHHGKTDNSTGFCICHEGWTSKSVDNLEPSTELIHLCNVQMLPWPRLRANRLKIILTVIAALLGILVVLFCCATAYVMRRQSSSGENFDCGNRPVTTSCAPSSTRSEGSCFYDRPYKRLGRKTCSDTSCHTHSLVRH</sequence>
<protein>
    <submittedName>
        <fullName evidence="3">Uncharacterized protein LOC107224187</fullName>
    </submittedName>
</protein>
<proteinExistence type="predicted"/>
<feature type="transmembrane region" description="Helical" evidence="1">
    <location>
        <begin position="226"/>
        <end position="250"/>
    </location>
</feature>
<keyword evidence="1" id="KW-0472">Membrane</keyword>
<dbReference type="GeneID" id="107224187"/>
<dbReference type="RefSeq" id="XP_046595608.1">
    <property type="nucleotide sequence ID" value="XM_046739652.1"/>
</dbReference>
<keyword evidence="1" id="KW-0812">Transmembrane</keyword>
<name>A0ABM3G5R6_NEOLC</name>
<accession>A0ABM3G5R6</accession>
<evidence type="ECO:0000256" key="1">
    <source>
        <dbReference type="SAM" id="Phobius"/>
    </source>
</evidence>
<evidence type="ECO:0000313" key="2">
    <source>
        <dbReference type="Proteomes" id="UP000829291"/>
    </source>
</evidence>
<keyword evidence="2" id="KW-1185">Reference proteome</keyword>
<organism evidence="2 3">
    <name type="scientific">Neodiprion lecontei</name>
    <name type="common">Redheaded pine sawfly</name>
    <dbReference type="NCBI Taxonomy" id="441921"/>
    <lineage>
        <taxon>Eukaryota</taxon>
        <taxon>Metazoa</taxon>
        <taxon>Ecdysozoa</taxon>
        <taxon>Arthropoda</taxon>
        <taxon>Hexapoda</taxon>
        <taxon>Insecta</taxon>
        <taxon>Pterygota</taxon>
        <taxon>Neoptera</taxon>
        <taxon>Endopterygota</taxon>
        <taxon>Hymenoptera</taxon>
        <taxon>Tenthredinoidea</taxon>
        <taxon>Diprionidae</taxon>
        <taxon>Diprioninae</taxon>
        <taxon>Neodiprion</taxon>
    </lineage>
</organism>
<keyword evidence="1" id="KW-1133">Transmembrane helix</keyword>
<dbReference type="Proteomes" id="UP000829291">
    <property type="component" value="Chromosome 5"/>
</dbReference>
<evidence type="ECO:0000313" key="3">
    <source>
        <dbReference type="RefSeq" id="XP_046595608.1"/>
    </source>
</evidence>
<reference evidence="3" key="1">
    <citation type="submission" date="2025-08" db="UniProtKB">
        <authorList>
            <consortium name="RefSeq"/>
        </authorList>
    </citation>
    <scope>IDENTIFICATION</scope>
    <source>
        <tissue evidence="3">Thorax and Abdomen</tissue>
    </source>
</reference>